<proteinExistence type="predicted"/>
<dbReference type="RefSeq" id="WP_284207570.1">
    <property type="nucleotide sequence ID" value="NZ_BSSU01000008.1"/>
</dbReference>
<protein>
    <recommendedName>
        <fullName evidence="1">PilZ domain-containing protein</fullName>
    </recommendedName>
</protein>
<keyword evidence="3" id="KW-1185">Reference proteome</keyword>
<dbReference type="SUPFAM" id="SSF141371">
    <property type="entry name" value="PilZ domain-like"/>
    <property type="match status" value="1"/>
</dbReference>
<dbReference type="EMBL" id="BSSU01000008">
    <property type="protein sequence ID" value="GLX82207.1"/>
    <property type="molecule type" value="Genomic_DNA"/>
</dbReference>
<name>A0ABQ6H3N6_9GAMM</name>
<dbReference type="Gene3D" id="2.40.10.220">
    <property type="entry name" value="predicted glycosyltransferase like domains"/>
    <property type="match status" value="1"/>
</dbReference>
<sequence length="99" mass="10806">MINFDDKRGFYRMMVNSMVNVTVVDDEVNQVVLATCRDLSATGMALELPTPMEMGTQVKVGVDASSNGVHAFDAKGKVVRITEEGADCYLIGIEITEMD</sequence>
<gene>
    <name evidence="2" type="ORF">theurythT_16590</name>
</gene>
<comment type="caution">
    <text evidence="2">The sequence shown here is derived from an EMBL/GenBank/DDBJ whole genome shotgun (WGS) entry which is preliminary data.</text>
</comment>
<evidence type="ECO:0000313" key="2">
    <source>
        <dbReference type="EMBL" id="GLX82207.1"/>
    </source>
</evidence>
<organism evidence="2 3">
    <name type="scientific">Thalassotalea eurytherma</name>
    <dbReference type="NCBI Taxonomy" id="1144278"/>
    <lineage>
        <taxon>Bacteria</taxon>
        <taxon>Pseudomonadati</taxon>
        <taxon>Pseudomonadota</taxon>
        <taxon>Gammaproteobacteria</taxon>
        <taxon>Alteromonadales</taxon>
        <taxon>Colwelliaceae</taxon>
        <taxon>Thalassotalea</taxon>
    </lineage>
</organism>
<accession>A0ABQ6H3N6</accession>
<evidence type="ECO:0000259" key="1">
    <source>
        <dbReference type="Pfam" id="PF07238"/>
    </source>
</evidence>
<dbReference type="InterPro" id="IPR009875">
    <property type="entry name" value="PilZ_domain"/>
</dbReference>
<dbReference type="Pfam" id="PF07238">
    <property type="entry name" value="PilZ"/>
    <property type="match status" value="1"/>
</dbReference>
<feature type="domain" description="PilZ" evidence="1">
    <location>
        <begin position="7"/>
        <end position="99"/>
    </location>
</feature>
<dbReference type="Proteomes" id="UP001157133">
    <property type="component" value="Unassembled WGS sequence"/>
</dbReference>
<evidence type="ECO:0000313" key="3">
    <source>
        <dbReference type="Proteomes" id="UP001157133"/>
    </source>
</evidence>
<reference evidence="2 3" key="1">
    <citation type="submission" date="2023-03" db="EMBL/GenBank/DDBJ databases">
        <title>Draft genome sequence of Thalassotalea eurytherma JCM 18482T.</title>
        <authorList>
            <person name="Sawabe T."/>
        </authorList>
    </citation>
    <scope>NUCLEOTIDE SEQUENCE [LARGE SCALE GENOMIC DNA]</scope>
    <source>
        <strain evidence="2 3">JCM 18482</strain>
    </source>
</reference>